<dbReference type="Pfam" id="PF00440">
    <property type="entry name" value="TetR_N"/>
    <property type="match status" value="1"/>
</dbReference>
<dbReference type="EMBL" id="CP023284">
    <property type="protein sequence ID" value="ATA54025.1"/>
    <property type="molecule type" value="Genomic_DNA"/>
</dbReference>
<dbReference type="SUPFAM" id="SSF46689">
    <property type="entry name" value="Homeodomain-like"/>
    <property type="match status" value="1"/>
</dbReference>
<feature type="domain" description="HTH tetR-type" evidence="5">
    <location>
        <begin position="10"/>
        <end position="70"/>
    </location>
</feature>
<evidence type="ECO:0000256" key="2">
    <source>
        <dbReference type="ARBA" id="ARBA00023125"/>
    </source>
</evidence>
<keyword evidence="1" id="KW-0805">Transcription regulation</keyword>
<feature type="DNA-binding region" description="H-T-H motif" evidence="4">
    <location>
        <begin position="33"/>
        <end position="52"/>
    </location>
</feature>
<dbReference type="GO" id="GO:0003677">
    <property type="term" value="F:DNA binding"/>
    <property type="evidence" value="ECO:0007669"/>
    <property type="project" value="UniProtKB-UniRule"/>
</dbReference>
<dbReference type="RefSeq" id="WP_095744734.1">
    <property type="nucleotide sequence ID" value="NZ_CP023284.1"/>
</dbReference>
<accession>A0A250DI34</accession>
<evidence type="ECO:0000313" key="7">
    <source>
        <dbReference type="Proteomes" id="UP000217154"/>
    </source>
</evidence>
<organism evidence="6 7">
    <name type="scientific">Variovorax boronicumulans</name>
    <dbReference type="NCBI Taxonomy" id="436515"/>
    <lineage>
        <taxon>Bacteria</taxon>
        <taxon>Pseudomonadati</taxon>
        <taxon>Pseudomonadota</taxon>
        <taxon>Betaproteobacteria</taxon>
        <taxon>Burkholderiales</taxon>
        <taxon>Comamonadaceae</taxon>
        <taxon>Variovorax</taxon>
    </lineage>
</organism>
<dbReference type="InterPro" id="IPR036271">
    <property type="entry name" value="Tet_transcr_reg_TetR-rel_C_sf"/>
</dbReference>
<reference evidence="6 7" key="1">
    <citation type="submission" date="2017-09" db="EMBL/GenBank/DDBJ databases">
        <title>The diverse metabolic capabilities of V. boronicumulans make it an excellent choice for continued studies on novel biodegradation.</title>
        <authorList>
            <person name="Sun S."/>
        </authorList>
    </citation>
    <scope>NUCLEOTIDE SEQUENCE [LARGE SCALE GENOMIC DNA]</scope>
    <source>
        <strain evidence="6 7">J1</strain>
    </source>
</reference>
<evidence type="ECO:0000313" key="6">
    <source>
        <dbReference type="EMBL" id="ATA54025.1"/>
    </source>
</evidence>
<keyword evidence="2 4" id="KW-0238">DNA-binding</keyword>
<dbReference type="InterPro" id="IPR001647">
    <property type="entry name" value="HTH_TetR"/>
</dbReference>
<sequence>MNDASTLAPGGTREQILAVARGLIETRSYLGFSFQDVANAVGVRKASLYHHFPTKEALGIAVIQGATQGFKDWVAARAREPKDALESYFRMYRNTLKAGSGLCPAGALAPGWDCINEDLRQAVQALRNTQVMWLTGVLGALVPAQAQKDNPVASLAAFVFSSCQGALLASRMTGRVEDFDDAIAQLRRALPLD</sequence>
<evidence type="ECO:0000256" key="1">
    <source>
        <dbReference type="ARBA" id="ARBA00023015"/>
    </source>
</evidence>
<protein>
    <submittedName>
        <fullName evidence="6">TetR family transcriptional regulator</fullName>
    </submittedName>
</protein>
<dbReference type="SUPFAM" id="SSF48498">
    <property type="entry name" value="Tetracyclin repressor-like, C-terminal domain"/>
    <property type="match status" value="1"/>
</dbReference>
<evidence type="ECO:0000256" key="3">
    <source>
        <dbReference type="ARBA" id="ARBA00023163"/>
    </source>
</evidence>
<dbReference type="PRINTS" id="PR00455">
    <property type="entry name" value="HTHTETR"/>
</dbReference>
<name>A0A250DI34_9BURK</name>
<dbReference type="InterPro" id="IPR009057">
    <property type="entry name" value="Homeodomain-like_sf"/>
</dbReference>
<dbReference type="Gene3D" id="1.10.357.10">
    <property type="entry name" value="Tetracycline Repressor, domain 2"/>
    <property type="match status" value="1"/>
</dbReference>
<dbReference type="PANTHER" id="PTHR47506:SF1">
    <property type="entry name" value="HTH-TYPE TRANSCRIPTIONAL REGULATOR YJDC"/>
    <property type="match status" value="1"/>
</dbReference>
<dbReference type="AlphaFoldDB" id="A0A250DI34"/>
<dbReference type="PROSITE" id="PS50977">
    <property type="entry name" value="HTH_TETR_2"/>
    <property type="match status" value="1"/>
</dbReference>
<keyword evidence="3" id="KW-0804">Transcription</keyword>
<evidence type="ECO:0000259" key="5">
    <source>
        <dbReference type="PROSITE" id="PS50977"/>
    </source>
</evidence>
<dbReference type="KEGG" id="vbo:CKY39_12945"/>
<evidence type="ECO:0000256" key="4">
    <source>
        <dbReference type="PROSITE-ProRule" id="PRU00335"/>
    </source>
</evidence>
<proteinExistence type="predicted"/>
<gene>
    <name evidence="6" type="ORF">CKY39_12945</name>
</gene>
<dbReference type="Proteomes" id="UP000217154">
    <property type="component" value="Chromosome"/>
</dbReference>
<dbReference type="PANTHER" id="PTHR47506">
    <property type="entry name" value="TRANSCRIPTIONAL REGULATORY PROTEIN"/>
    <property type="match status" value="1"/>
</dbReference>